<feature type="transmembrane region" description="Helical" evidence="7">
    <location>
        <begin position="233"/>
        <end position="253"/>
    </location>
</feature>
<dbReference type="InterPro" id="IPR052337">
    <property type="entry name" value="SAT4-like"/>
</dbReference>
<evidence type="ECO:0000256" key="3">
    <source>
        <dbReference type="ARBA" id="ARBA00022989"/>
    </source>
</evidence>
<comment type="caution">
    <text evidence="9">The sequence shown here is derived from an EMBL/GenBank/DDBJ whole genome shotgun (WGS) entry which is preliminary data.</text>
</comment>
<comment type="subcellular location">
    <subcellularLocation>
        <location evidence="1">Membrane</location>
        <topology evidence="1">Multi-pass membrane protein</topology>
    </subcellularLocation>
</comment>
<feature type="compositionally biased region" description="Basic and acidic residues" evidence="6">
    <location>
        <begin position="410"/>
        <end position="420"/>
    </location>
</feature>
<evidence type="ECO:0000259" key="8">
    <source>
        <dbReference type="Pfam" id="PF20684"/>
    </source>
</evidence>
<evidence type="ECO:0000256" key="7">
    <source>
        <dbReference type="SAM" id="Phobius"/>
    </source>
</evidence>
<protein>
    <submittedName>
        <fullName evidence="9">Integral membrane protein</fullName>
    </submittedName>
</protein>
<evidence type="ECO:0000313" key="10">
    <source>
        <dbReference type="Proteomes" id="UP001390339"/>
    </source>
</evidence>
<keyword evidence="4 7" id="KW-0472">Membrane</keyword>
<dbReference type="PANTHER" id="PTHR33048:SF158">
    <property type="entry name" value="MEMBRANE PROTEIN PTH11-LIKE, PUTATIVE-RELATED"/>
    <property type="match status" value="1"/>
</dbReference>
<feature type="transmembrane region" description="Helical" evidence="7">
    <location>
        <begin position="65"/>
        <end position="85"/>
    </location>
</feature>
<reference evidence="9 10" key="1">
    <citation type="journal article" date="2024" name="IMA Fungus">
        <title>Apiospora arundinis, a panoply of carbohydrate-active enzymes and secondary metabolites.</title>
        <authorList>
            <person name="Sorensen T."/>
            <person name="Petersen C."/>
            <person name="Muurmann A.T."/>
            <person name="Christiansen J.V."/>
            <person name="Brundto M.L."/>
            <person name="Overgaard C.K."/>
            <person name="Boysen A.T."/>
            <person name="Wollenberg R.D."/>
            <person name="Larsen T.O."/>
            <person name="Sorensen J.L."/>
            <person name="Nielsen K.L."/>
            <person name="Sondergaard T.E."/>
        </authorList>
    </citation>
    <scope>NUCLEOTIDE SEQUENCE [LARGE SCALE GENOMIC DNA]</scope>
    <source>
        <strain evidence="9 10">AAU 773</strain>
    </source>
</reference>
<keyword evidence="3 7" id="KW-1133">Transmembrane helix</keyword>
<dbReference type="Pfam" id="PF20684">
    <property type="entry name" value="Fung_rhodopsin"/>
    <property type="match status" value="1"/>
</dbReference>
<dbReference type="PANTHER" id="PTHR33048">
    <property type="entry name" value="PTH11-LIKE INTEGRAL MEMBRANE PROTEIN (AFU_ORTHOLOGUE AFUA_5G11245)"/>
    <property type="match status" value="1"/>
</dbReference>
<feature type="domain" description="Rhodopsin" evidence="8">
    <location>
        <begin position="50"/>
        <end position="296"/>
    </location>
</feature>
<evidence type="ECO:0000256" key="6">
    <source>
        <dbReference type="SAM" id="MobiDB-lite"/>
    </source>
</evidence>
<feature type="transmembrane region" description="Helical" evidence="7">
    <location>
        <begin position="32"/>
        <end position="53"/>
    </location>
</feature>
<evidence type="ECO:0000256" key="5">
    <source>
        <dbReference type="ARBA" id="ARBA00038359"/>
    </source>
</evidence>
<feature type="transmembrane region" description="Helical" evidence="7">
    <location>
        <begin position="265"/>
        <end position="297"/>
    </location>
</feature>
<evidence type="ECO:0000256" key="2">
    <source>
        <dbReference type="ARBA" id="ARBA00022692"/>
    </source>
</evidence>
<name>A0ABR2IT50_9PEZI</name>
<comment type="similarity">
    <text evidence="5">Belongs to the SAT4 family.</text>
</comment>
<feature type="transmembrane region" description="Helical" evidence="7">
    <location>
        <begin position="112"/>
        <end position="135"/>
    </location>
</feature>
<feature type="transmembrane region" description="Helical" evidence="7">
    <location>
        <begin position="190"/>
        <end position="212"/>
    </location>
</feature>
<keyword evidence="10" id="KW-1185">Reference proteome</keyword>
<proteinExistence type="inferred from homology"/>
<evidence type="ECO:0000256" key="4">
    <source>
        <dbReference type="ARBA" id="ARBA00023136"/>
    </source>
</evidence>
<evidence type="ECO:0000313" key="9">
    <source>
        <dbReference type="EMBL" id="KAK8867683.1"/>
    </source>
</evidence>
<feature type="region of interest" description="Disordered" evidence="6">
    <location>
        <begin position="323"/>
        <end position="355"/>
    </location>
</feature>
<dbReference type="Proteomes" id="UP001390339">
    <property type="component" value="Unassembled WGS sequence"/>
</dbReference>
<dbReference type="EMBL" id="JAPCWZ010000004">
    <property type="protein sequence ID" value="KAK8867683.1"/>
    <property type="molecule type" value="Genomic_DNA"/>
</dbReference>
<dbReference type="InterPro" id="IPR049326">
    <property type="entry name" value="Rhodopsin_dom_fungi"/>
</dbReference>
<evidence type="ECO:0000256" key="1">
    <source>
        <dbReference type="ARBA" id="ARBA00004141"/>
    </source>
</evidence>
<feature type="region of interest" description="Disordered" evidence="6">
    <location>
        <begin position="400"/>
        <end position="420"/>
    </location>
</feature>
<feature type="transmembrane region" description="Helical" evidence="7">
    <location>
        <begin position="147"/>
        <end position="170"/>
    </location>
</feature>
<sequence length="420" mass="46175">MDDSYLDTTPMRQPPPGVIADLVHPVSQSYKLIIFTSIMSAFVAFFTAGRIYTRLKITRSFGADDYLTIASALFTLAFNFTNLLMCDEPGGGPLGNHLWDTSLRKYVYFSKLAIANSVMARTANCLIKVTFLVFYLRLFGPKNYVRVMVMAGFVAISGFWFAWMIGYLVLSPPGSRFPEGYLAKGYQKHMAGIPTKLITAAGVFSVITDGYIMFIPLHQIPNLGLSYKRKWGISLIFLTGLVATGAGIVNLVFRFNPTIMDSTDWTWTAVFVGMTTMAEINLGCMCLSMPVILALFVGRLTAFGQSLGSWVNIRKAQKHGAGDSASDLAVSDGNESAPETGKPELPIGKKEDPKLGGMRKFIRNIHRSRASNSEIHNTTVMSTFNDLTSADLSYHAQLKSLHPTQTASSRDNKSESEKLG</sequence>
<keyword evidence="2 7" id="KW-0812">Transmembrane</keyword>
<gene>
    <name evidence="9" type="ORF">PGQ11_006261</name>
</gene>
<organism evidence="9 10">
    <name type="scientific">Apiospora arundinis</name>
    <dbReference type="NCBI Taxonomy" id="335852"/>
    <lineage>
        <taxon>Eukaryota</taxon>
        <taxon>Fungi</taxon>
        <taxon>Dikarya</taxon>
        <taxon>Ascomycota</taxon>
        <taxon>Pezizomycotina</taxon>
        <taxon>Sordariomycetes</taxon>
        <taxon>Xylariomycetidae</taxon>
        <taxon>Amphisphaeriales</taxon>
        <taxon>Apiosporaceae</taxon>
        <taxon>Apiospora</taxon>
    </lineage>
</organism>
<accession>A0ABR2IT50</accession>